<comment type="caution">
    <text evidence="3">The sequence shown here is derived from an EMBL/GenBank/DDBJ whole genome shotgun (WGS) entry which is preliminary data.</text>
</comment>
<dbReference type="InterPro" id="IPR036691">
    <property type="entry name" value="Endo/exonu/phosph_ase_sf"/>
</dbReference>
<dbReference type="Gene3D" id="3.60.10.10">
    <property type="entry name" value="Endonuclease/exonuclease/phosphatase"/>
    <property type="match status" value="1"/>
</dbReference>
<feature type="compositionally biased region" description="Basic and acidic residues" evidence="1">
    <location>
        <begin position="23"/>
        <end position="39"/>
    </location>
</feature>
<name>A0A2I0J6Y6_PUNGR</name>
<dbReference type="STRING" id="22663.A0A2I0J6Y6"/>
<gene>
    <name evidence="3" type="ORF">CRG98_027952</name>
</gene>
<accession>A0A2I0J6Y6</accession>
<dbReference type="Proteomes" id="UP000233551">
    <property type="component" value="Unassembled WGS sequence"/>
</dbReference>
<evidence type="ECO:0000256" key="1">
    <source>
        <dbReference type="SAM" id="MobiDB-lite"/>
    </source>
</evidence>
<dbReference type="Pfam" id="PF00078">
    <property type="entry name" value="RVT_1"/>
    <property type="match status" value="1"/>
</dbReference>
<feature type="region of interest" description="Disordered" evidence="1">
    <location>
        <begin position="1"/>
        <end position="59"/>
    </location>
</feature>
<dbReference type="InterPro" id="IPR000477">
    <property type="entry name" value="RT_dom"/>
</dbReference>
<keyword evidence="4" id="KW-1185">Reference proteome</keyword>
<dbReference type="AlphaFoldDB" id="A0A2I0J6Y6"/>
<protein>
    <recommendedName>
        <fullName evidence="2">Reverse transcriptase domain-containing protein</fullName>
    </recommendedName>
</protein>
<sequence length="629" mass="69649">MLSPNTDGVEAALPSITAEEADQLDRSTKRAKKVLDRCGTRSNARAGEPSQGRSGVADDPKVGYAAALLGSQTGEGSGIFLGGQESEEKANSMVDSTNPLRSRILRIDEELSCLRSRFGGCIIIKVLGRNIGYTMLKRGLDQLWSPIGHFDLVDLPNNFYAARKYQVEYEGLDLICFHCGRYEHEKETCLSMEAMDQVIGEGDDQEVEMTSPMTKQNESAKENIPSDSPDVSATAALMVLPGETMNISNNGPDSVVAQKEKGKGMRAAAGRPKVLPRKSVDQGLTLANPVQKPDVSAFTGPSIFRRSGYGRTIPLAVAQHQDNPWAQRAGLADAANLQVDKAAANSTCGESSRLVPDPDNPTLACEGLNDMEDDLPKAMHTRVRYDTSTWFLTVVYARPVERARLDLLRVLLEVSKQVTSPWLVLGDFNEIASAEEKRGGAPFDPNRATQFREATWNNRSGLTQNLATFREHVKEWNWDTFGHIQRRKNRALARHGGVQRAQQTRSNRYLCVLEVSLAIMEGATSISIVNETLLVLIPKIDRPETIHHFKPISLCNVSYKLVTKTIANQLQCYMFELVSLNQVSFVLGRQIHDNIVIAQELVHTIQRMRGGKKFITIKVDLEKAYDQLR</sequence>
<reference evidence="3 4" key="1">
    <citation type="submission" date="2017-11" db="EMBL/GenBank/DDBJ databases">
        <title>De-novo sequencing of pomegranate (Punica granatum L.) genome.</title>
        <authorList>
            <person name="Akparov Z."/>
            <person name="Amiraslanov A."/>
            <person name="Hajiyeva S."/>
            <person name="Abbasov M."/>
            <person name="Kaur K."/>
            <person name="Hamwieh A."/>
            <person name="Solovyev V."/>
            <person name="Salamov A."/>
            <person name="Braich B."/>
            <person name="Kosarev P."/>
            <person name="Mahmoud A."/>
            <person name="Hajiyev E."/>
            <person name="Babayeva S."/>
            <person name="Izzatullayeva V."/>
            <person name="Mammadov A."/>
            <person name="Mammadov A."/>
            <person name="Sharifova S."/>
            <person name="Ojaghi J."/>
            <person name="Eynullazada K."/>
            <person name="Bayramov B."/>
            <person name="Abdulazimova A."/>
            <person name="Shahmuradov I."/>
        </authorList>
    </citation>
    <scope>NUCLEOTIDE SEQUENCE [LARGE SCALE GENOMIC DNA]</scope>
    <source>
        <strain evidence="4">cv. AG2017</strain>
        <tissue evidence="3">Leaf</tissue>
    </source>
</reference>
<dbReference type="EMBL" id="PGOL01002001">
    <property type="protein sequence ID" value="PKI51650.1"/>
    <property type="molecule type" value="Genomic_DNA"/>
</dbReference>
<feature type="domain" description="Reverse transcriptase" evidence="2">
    <location>
        <begin position="546"/>
        <end position="628"/>
    </location>
</feature>
<evidence type="ECO:0000259" key="2">
    <source>
        <dbReference type="Pfam" id="PF00078"/>
    </source>
</evidence>
<evidence type="ECO:0000313" key="3">
    <source>
        <dbReference type="EMBL" id="PKI51650.1"/>
    </source>
</evidence>
<proteinExistence type="predicted"/>
<organism evidence="3 4">
    <name type="scientific">Punica granatum</name>
    <name type="common">Pomegranate</name>
    <dbReference type="NCBI Taxonomy" id="22663"/>
    <lineage>
        <taxon>Eukaryota</taxon>
        <taxon>Viridiplantae</taxon>
        <taxon>Streptophyta</taxon>
        <taxon>Embryophyta</taxon>
        <taxon>Tracheophyta</taxon>
        <taxon>Spermatophyta</taxon>
        <taxon>Magnoliopsida</taxon>
        <taxon>eudicotyledons</taxon>
        <taxon>Gunneridae</taxon>
        <taxon>Pentapetalae</taxon>
        <taxon>rosids</taxon>
        <taxon>malvids</taxon>
        <taxon>Myrtales</taxon>
        <taxon>Lythraceae</taxon>
        <taxon>Punica</taxon>
    </lineage>
</organism>
<evidence type="ECO:0000313" key="4">
    <source>
        <dbReference type="Proteomes" id="UP000233551"/>
    </source>
</evidence>
<dbReference type="PANTHER" id="PTHR19446">
    <property type="entry name" value="REVERSE TRANSCRIPTASES"/>
    <property type="match status" value="1"/>
</dbReference>
<dbReference type="SUPFAM" id="SSF56219">
    <property type="entry name" value="DNase I-like"/>
    <property type="match status" value="1"/>
</dbReference>